<proteinExistence type="predicted"/>
<feature type="transmembrane region" description="Helical" evidence="1">
    <location>
        <begin position="25"/>
        <end position="45"/>
    </location>
</feature>
<evidence type="ECO:0000259" key="2">
    <source>
        <dbReference type="Pfam" id="PF14684"/>
    </source>
</evidence>
<dbReference type="InterPro" id="IPR036034">
    <property type="entry name" value="PDZ_sf"/>
</dbReference>
<evidence type="ECO:0000313" key="3">
    <source>
        <dbReference type="EMBL" id="PPU75316.1"/>
    </source>
</evidence>
<dbReference type="AlphaFoldDB" id="A0A2S7DNA5"/>
<keyword evidence="1" id="KW-0472">Membrane</keyword>
<dbReference type="InterPro" id="IPR028204">
    <property type="entry name" value="Tricorn_C1"/>
</dbReference>
<dbReference type="Gene3D" id="3.30.750.44">
    <property type="match status" value="1"/>
</dbReference>
<evidence type="ECO:0000256" key="1">
    <source>
        <dbReference type="SAM" id="Phobius"/>
    </source>
</evidence>
<name>A0A2S7DNA5_9XANT</name>
<dbReference type="Gene3D" id="2.30.42.10">
    <property type="match status" value="1"/>
</dbReference>
<keyword evidence="1" id="KW-1133">Transmembrane helix</keyword>
<protein>
    <recommendedName>
        <fullName evidence="2">Tricorn protease C1 domain-containing protein</fullName>
    </recommendedName>
</protein>
<accession>A0A2S7DNA5</accession>
<evidence type="ECO:0000313" key="4">
    <source>
        <dbReference type="Proteomes" id="UP000239561"/>
    </source>
</evidence>
<dbReference type="InterPro" id="IPR029045">
    <property type="entry name" value="ClpP/crotonase-like_dom_sf"/>
</dbReference>
<dbReference type="Pfam" id="PF14684">
    <property type="entry name" value="Tricorn_C1"/>
    <property type="match status" value="1"/>
</dbReference>
<comment type="caution">
    <text evidence="3">The sequence shown here is derived from an EMBL/GenBank/DDBJ whole genome shotgun (WGS) entry which is preliminary data.</text>
</comment>
<feature type="domain" description="Tricorn protease C1" evidence="2">
    <location>
        <begin position="54"/>
        <end position="102"/>
    </location>
</feature>
<gene>
    <name evidence="3" type="ORF">XcuCFBP2542_14870</name>
</gene>
<dbReference type="EMBL" id="MDED01000030">
    <property type="protein sequence ID" value="PPU75316.1"/>
    <property type="molecule type" value="Genomic_DNA"/>
</dbReference>
<dbReference type="SUPFAM" id="SSF50156">
    <property type="entry name" value="PDZ domain-like"/>
    <property type="match status" value="1"/>
</dbReference>
<keyword evidence="1" id="KW-0812">Transmembrane</keyword>
<reference evidence="3 4" key="1">
    <citation type="submission" date="2016-08" db="EMBL/GenBank/DDBJ databases">
        <authorList>
            <person name="Seilhamer J.J."/>
        </authorList>
    </citation>
    <scope>NUCLEOTIDE SEQUENCE [LARGE SCALE GENOMIC DNA]</scope>
    <source>
        <strain evidence="3 4">CFBP2542</strain>
    </source>
</reference>
<dbReference type="Proteomes" id="UP000239561">
    <property type="component" value="Unassembled WGS sequence"/>
</dbReference>
<dbReference type="RefSeq" id="WP_104604434.1">
    <property type="nucleotide sequence ID" value="NZ_CP082217.1"/>
</dbReference>
<sequence length="311" mass="34110">MSEQALAVDKGMKGEGGMRVKYRNFFLWLLFATTLISAFAVWANYRINLHLLGSAWSAVDERYYDEHFNGYDWAAVHATYRKRIPVFDFSHAKTVDLVGEMLGLLEASHLQYFTAEDIALSLPKKEDLVGLQWPDAFVGAGMLISEPRSATMSVVKAIDPGSPLYTRGVRAGWHVLLSAAAAPSPGQQKLDIGVAAISLDGIWRYFVIPVDLVATRSTNLERRDGLVRINDFDRSNFRALVESAYGTGGTPGMIHCRPLKLTITSPLPGNGLNVIEVVNHSSAERAGVEPGDHLVSMGPVSGQPVGTYEYR</sequence>
<organism evidence="3 4">
    <name type="scientific">Xanthomonas cucurbitae</name>
    <dbReference type="NCBI Taxonomy" id="56453"/>
    <lineage>
        <taxon>Bacteria</taxon>
        <taxon>Pseudomonadati</taxon>
        <taxon>Pseudomonadota</taxon>
        <taxon>Gammaproteobacteria</taxon>
        <taxon>Lysobacterales</taxon>
        <taxon>Lysobacteraceae</taxon>
        <taxon>Xanthomonas</taxon>
    </lineage>
</organism>
<dbReference type="SUPFAM" id="SSF52096">
    <property type="entry name" value="ClpP/crotonase"/>
    <property type="match status" value="1"/>
</dbReference>